<feature type="domain" description="DEAD-box RNA helicase Q" evidence="9">
    <location>
        <begin position="150"/>
        <end position="178"/>
    </location>
</feature>
<dbReference type="GO" id="GO:0003676">
    <property type="term" value="F:nucleic acid binding"/>
    <property type="evidence" value="ECO:0007669"/>
    <property type="project" value="InterPro"/>
</dbReference>
<keyword evidence="4" id="KW-0347">Helicase</keyword>
<keyword evidence="3" id="KW-0378">Hydrolase</keyword>
<dbReference type="PANTHER" id="PTHR47959:SF1">
    <property type="entry name" value="ATP-DEPENDENT RNA HELICASE DBPA"/>
    <property type="match status" value="1"/>
</dbReference>
<evidence type="ECO:0000256" key="7">
    <source>
        <dbReference type="SAM" id="MobiDB-lite"/>
    </source>
</evidence>
<evidence type="ECO:0000313" key="11">
    <source>
        <dbReference type="Proteomes" id="UP000274131"/>
    </source>
</evidence>
<reference evidence="12" key="1">
    <citation type="submission" date="2017-02" db="UniProtKB">
        <authorList>
            <consortium name="WormBaseParasite"/>
        </authorList>
    </citation>
    <scope>IDENTIFICATION</scope>
</reference>
<dbReference type="STRING" id="51028.A0A0N4VJ16"/>
<evidence type="ECO:0000256" key="3">
    <source>
        <dbReference type="ARBA" id="ARBA00022801"/>
    </source>
</evidence>
<evidence type="ECO:0000256" key="4">
    <source>
        <dbReference type="ARBA" id="ARBA00022806"/>
    </source>
</evidence>
<evidence type="ECO:0000259" key="8">
    <source>
        <dbReference type="PROSITE" id="PS51192"/>
    </source>
</evidence>
<dbReference type="InterPro" id="IPR014014">
    <property type="entry name" value="RNA_helicase_DEAD_Q_motif"/>
</dbReference>
<accession>A0A0N4VJ16</accession>
<dbReference type="GO" id="GO:0016787">
    <property type="term" value="F:hydrolase activity"/>
    <property type="evidence" value="ECO:0007669"/>
    <property type="project" value="UniProtKB-KW"/>
</dbReference>
<dbReference type="InterPro" id="IPR027417">
    <property type="entry name" value="P-loop_NTPase"/>
</dbReference>
<dbReference type="GO" id="GO:0003724">
    <property type="term" value="F:RNA helicase activity"/>
    <property type="evidence" value="ECO:0007669"/>
    <property type="project" value="UniProtKB-EC"/>
</dbReference>
<dbReference type="InterPro" id="IPR011545">
    <property type="entry name" value="DEAD/DEAH_box_helicase_dom"/>
</dbReference>
<dbReference type="SUPFAM" id="SSF52540">
    <property type="entry name" value="P-loop containing nucleoside triphosphate hydrolases"/>
    <property type="match status" value="1"/>
</dbReference>
<dbReference type="EC" id="3.6.4.13" evidence="1"/>
<dbReference type="GO" id="GO:0005524">
    <property type="term" value="F:ATP binding"/>
    <property type="evidence" value="ECO:0007669"/>
    <property type="project" value="UniProtKB-KW"/>
</dbReference>
<dbReference type="WBParaSite" id="EVEC_0001083701-mRNA-1">
    <property type="protein sequence ID" value="EVEC_0001083701-mRNA-1"/>
    <property type="gene ID" value="EVEC_0001083701"/>
</dbReference>
<reference evidence="10 11" key="2">
    <citation type="submission" date="2018-10" db="EMBL/GenBank/DDBJ databases">
        <authorList>
            <consortium name="Pathogen Informatics"/>
        </authorList>
    </citation>
    <scope>NUCLEOTIDE SEQUENCE [LARGE SCALE GENOMIC DNA]</scope>
</reference>
<keyword evidence="2" id="KW-0547">Nucleotide-binding</keyword>
<keyword evidence="11" id="KW-1185">Reference proteome</keyword>
<dbReference type="GO" id="GO:0005829">
    <property type="term" value="C:cytosol"/>
    <property type="evidence" value="ECO:0007669"/>
    <property type="project" value="TreeGrafter"/>
</dbReference>
<evidence type="ECO:0000256" key="1">
    <source>
        <dbReference type="ARBA" id="ARBA00012552"/>
    </source>
</evidence>
<evidence type="ECO:0000256" key="6">
    <source>
        <dbReference type="PROSITE-ProRule" id="PRU00552"/>
    </source>
</evidence>
<feature type="region of interest" description="Disordered" evidence="7">
    <location>
        <begin position="1"/>
        <end position="21"/>
    </location>
</feature>
<protein>
    <recommendedName>
        <fullName evidence="1">RNA helicase</fullName>
        <ecNumber evidence="1">3.6.4.13</ecNumber>
    </recommendedName>
</protein>
<dbReference type="OrthoDB" id="1191041at2759"/>
<dbReference type="AlphaFoldDB" id="A0A0N4VJ16"/>
<organism evidence="12">
    <name type="scientific">Enterobius vermicularis</name>
    <name type="common">Human pinworm</name>
    <dbReference type="NCBI Taxonomy" id="51028"/>
    <lineage>
        <taxon>Eukaryota</taxon>
        <taxon>Metazoa</taxon>
        <taxon>Ecdysozoa</taxon>
        <taxon>Nematoda</taxon>
        <taxon>Chromadorea</taxon>
        <taxon>Rhabditida</taxon>
        <taxon>Spirurina</taxon>
        <taxon>Oxyuridomorpha</taxon>
        <taxon>Oxyuroidea</taxon>
        <taxon>Oxyuridae</taxon>
        <taxon>Enterobius</taxon>
    </lineage>
</organism>
<dbReference type="InterPro" id="IPR050079">
    <property type="entry name" value="DEAD_box_RNA_helicase"/>
</dbReference>
<dbReference type="Gene3D" id="3.40.50.300">
    <property type="entry name" value="P-loop containing nucleotide triphosphate hydrolases"/>
    <property type="match status" value="1"/>
</dbReference>
<dbReference type="Pfam" id="PF00270">
    <property type="entry name" value="DEAD"/>
    <property type="match status" value="1"/>
</dbReference>
<name>A0A0N4VJ16_ENTVE</name>
<feature type="domain" description="Helicase ATP-binding" evidence="8">
    <location>
        <begin position="181"/>
        <end position="245"/>
    </location>
</feature>
<dbReference type="PROSITE" id="PS51192">
    <property type="entry name" value="HELICASE_ATP_BIND_1"/>
    <property type="match status" value="1"/>
</dbReference>
<keyword evidence="5" id="KW-0067">ATP-binding</keyword>
<evidence type="ECO:0000256" key="5">
    <source>
        <dbReference type="ARBA" id="ARBA00022840"/>
    </source>
</evidence>
<evidence type="ECO:0000313" key="10">
    <source>
        <dbReference type="EMBL" id="VDD95411.1"/>
    </source>
</evidence>
<dbReference type="PROSITE" id="PS51195">
    <property type="entry name" value="Q_MOTIF"/>
    <property type="match status" value="1"/>
</dbReference>
<dbReference type="InterPro" id="IPR014001">
    <property type="entry name" value="Helicase_ATP-bd"/>
</dbReference>
<evidence type="ECO:0000256" key="2">
    <source>
        <dbReference type="ARBA" id="ARBA00022741"/>
    </source>
</evidence>
<gene>
    <name evidence="10" type="ORF">EVEC_LOCUS10162</name>
</gene>
<dbReference type="PANTHER" id="PTHR47959">
    <property type="entry name" value="ATP-DEPENDENT RNA HELICASE RHLE-RELATED"/>
    <property type="match status" value="1"/>
</dbReference>
<evidence type="ECO:0000259" key="9">
    <source>
        <dbReference type="PROSITE" id="PS51195"/>
    </source>
</evidence>
<sequence>MQGVLYPPTIPDDVELSDDSSIAEADEAITVKKKRKEGSVSSDFKSSFIFDEGLDGEVKDELVAVRPYLRKSIISTLQEKIDKERKKLFHLECSDNDDENFMIVQELEDVADSVRDKETRNKDGKKQQPHLFDEETSAHVIAASSSSPIKTFDQLSLSRPLLKAVTSCGFTEPTLIQSACIPVALEGRDICACAATGTGKTAAFMLPILERLLYKPRKKSVTRVLILVPTRELAIQVLQNLYLFY</sequence>
<evidence type="ECO:0000313" key="12">
    <source>
        <dbReference type="WBParaSite" id="EVEC_0001083701-mRNA-1"/>
    </source>
</evidence>
<dbReference type="EMBL" id="UXUI01010595">
    <property type="protein sequence ID" value="VDD95411.1"/>
    <property type="molecule type" value="Genomic_DNA"/>
</dbReference>
<proteinExistence type="predicted"/>
<dbReference type="Proteomes" id="UP000274131">
    <property type="component" value="Unassembled WGS sequence"/>
</dbReference>
<feature type="short sequence motif" description="Q motif" evidence="6">
    <location>
        <begin position="150"/>
        <end position="178"/>
    </location>
</feature>